<evidence type="ECO:0000256" key="5">
    <source>
        <dbReference type="ARBA" id="ARBA00022519"/>
    </source>
</evidence>
<keyword evidence="13" id="KW-1185">Reference proteome</keyword>
<dbReference type="GO" id="GO:0015031">
    <property type="term" value="P:protein transport"/>
    <property type="evidence" value="ECO:0007669"/>
    <property type="project" value="UniProtKB-KW"/>
</dbReference>
<feature type="signal peptide" evidence="10">
    <location>
        <begin position="1"/>
        <end position="22"/>
    </location>
</feature>
<evidence type="ECO:0000256" key="9">
    <source>
        <dbReference type="ARBA" id="ARBA00023136"/>
    </source>
</evidence>
<comment type="subcellular location">
    <subcellularLocation>
        <location evidence="1">Cell inner membrane</location>
        <topology evidence="1">Single-pass membrane protein</topology>
        <orientation evidence="1">Periplasmic side</orientation>
    </subcellularLocation>
</comment>
<feature type="domain" description="TonB C-terminal" evidence="11">
    <location>
        <begin position="32"/>
        <end position="121"/>
    </location>
</feature>
<dbReference type="AlphaFoldDB" id="A0A9W4VXR2"/>
<sequence length="121" mass="13667">MKYITIFLVLLLVGCNSTDKTANSSTVYTNTQTDSPAKWVVKIEPKYPEDVAKNSVEGYLKFKAIVNEVGALERVEVIESAPKGVFEKEGLRALKLWRFKPALLSGRLVKVEYTNTLEWQL</sequence>
<dbReference type="PANTHER" id="PTHR33446:SF14">
    <property type="entry name" value="PROTEIN TONB"/>
    <property type="match status" value="1"/>
</dbReference>
<proteinExistence type="inferred from homology"/>
<dbReference type="Pfam" id="PF03544">
    <property type="entry name" value="TonB_C"/>
    <property type="match status" value="1"/>
</dbReference>
<dbReference type="InterPro" id="IPR037682">
    <property type="entry name" value="TonB_C"/>
</dbReference>
<keyword evidence="8" id="KW-1133">Transmembrane helix</keyword>
<keyword evidence="7" id="KW-0653">Protein transport</keyword>
<keyword evidence="4" id="KW-1003">Cell membrane</keyword>
<dbReference type="SUPFAM" id="SSF74653">
    <property type="entry name" value="TolA/TonB C-terminal domain"/>
    <property type="match status" value="1"/>
</dbReference>
<evidence type="ECO:0000256" key="3">
    <source>
        <dbReference type="ARBA" id="ARBA00022448"/>
    </source>
</evidence>
<dbReference type="GO" id="GO:0055085">
    <property type="term" value="P:transmembrane transport"/>
    <property type="evidence" value="ECO:0007669"/>
    <property type="project" value="InterPro"/>
</dbReference>
<evidence type="ECO:0000259" key="11">
    <source>
        <dbReference type="PROSITE" id="PS52015"/>
    </source>
</evidence>
<dbReference type="PANTHER" id="PTHR33446">
    <property type="entry name" value="PROTEIN TONB-RELATED"/>
    <property type="match status" value="1"/>
</dbReference>
<dbReference type="NCBIfam" id="TIGR01352">
    <property type="entry name" value="tonB_Cterm"/>
    <property type="match status" value="1"/>
</dbReference>
<dbReference type="InterPro" id="IPR006260">
    <property type="entry name" value="TonB/TolA_C"/>
</dbReference>
<keyword evidence="6" id="KW-0812">Transmembrane</keyword>
<evidence type="ECO:0000256" key="2">
    <source>
        <dbReference type="ARBA" id="ARBA00006555"/>
    </source>
</evidence>
<reference evidence="12" key="1">
    <citation type="submission" date="2022-07" db="EMBL/GenBank/DDBJ databases">
        <authorList>
            <person name="Criscuolo A."/>
        </authorList>
    </citation>
    <scope>NUCLEOTIDE SEQUENCE</scope>
    <source>
        <strain evidence="12">CIP103197</strain>
    </source>
</reference>
<dbReference type="InterPro" id="IPR051045">
    <property type="entry name" value="TonB-dependent_transducer"/>
</dbReference>
<comment type="similarity">
    <text evidence="2">Belongs to the TonB family.</text>
</comment>
<gene>
    <name evidence="12" type="ORF">PSEHALCIP103_02676</name>
</gene>
<keyword evidence="5" id="KW-0997">Cell inner membrane</keyword>
<dbReference type="Proteomes" id="UP001152447">
    <property type="component" value="Unassembled WGS sequence"/>
</dbReference>
<evidence type="ECO:0000256" key="10">
    <source>
        <dbReference type="SAM" id="SignalP"/>
    </source>
</evidence>
<dbReference type="PROSITE" id="PS52015">
    <property type="entry name" value="TONB_CTD"/>
    <property type="match status" value="1"/>
</dbReference>
<dbReference type="GO" id="GO:0005886">
    <property type="term" value="C:plasma membrane"/>
    <property type="evidence" value="ECO:0007669"/>
    <property type="project" value="UniProtKB-SubCell"/>
</dbReference>
<keyword evidence="3" id="KW-0813">Transport</keyword>
<keyword evidence="9" id="KW-0472">Membrane</keyword>
<evidence type="ECO:0000256" key="8">
    <source>
        <dbReference type="ARBA" id="ARBA00022989"/>
    </source>
</evidence>
<dbReference type="Gene3D" id="3.30.1150.10">
    <property type="match status" value="1"/>
</dbReference>
<organism evidence="12 13">
    <name type="scientific">Pseudoalteromonas haloplanktis</name>
    <name type="common">Alteromonas haloplanktis</name>
    <dbReference type="NCBI Taxonomy" id="228"/>
    <lineage>
        <taxon>Bacteria</taxon>
        <taxon>Pseudomonadati</taxon>
        <taxon>Pseudomonadota</taxon>
        <taxon>Gammaproteobacteria</taxon>
        <taxon>Alteromonadales</taxon>
        <taxon>Pseudoalteromonadaceae</taxon>
        <taxon>Pseudoalteromonas</taxon>
    </lineage>
</organism>
<dbReference type="RefSeq" id="WP_262977025.1">
    <property type="nucleotide sequence ID" value="NZ_CAMAPB010000041.1"/>
</dbReference>
<feature type="chain" id="PRO_5040907125" description="TonB C-terminal domain-containing protein" evidence="10">
    <location>
        <begin position="23"/>
        <end position="121"/>
    </location>
</feature>
<name>A0A9W4VXR2_PSEHA</name>
<evidence type="ECO:0000313" key="12">
    <source>
        <dbReference type="EMBL" id="CAH9062309.1"/>
    </source>
</evidence>
<evidence type="ECO:0000313" key="13">
    <source>
        <dbReference type="Proteomes" id="UP001152447"/>
    </source>
</evidence>
<dbReference type="PROSITE" id="PS51257">
    <property type="entry name" value="PROKAR_LIPOPROTEIN"/>
    <property type="match status" value="1"/>
</dbReference>
<accession>A0A9W4VXR2</accession>
<dbReference type="EMBL" id="CAMAPB010000041">
    <property type="protein sequence ID" value="CAH9062309.1"/>
    <property type="molecule type" value="Genomic_DNA"/>
</dbReference>
<protein>
    <recommendedName>
        <fullName evidence="11">TonB C-terminal domain-containing protein</fullName>
    </recommendedName>
</protein>
<evidence type="ECO:0000256" key="6">
    <source>
        <dbReference type="ARBA" id="ARBA00022692"/>
    </source>
</evidence>
<evidence type="ECO:0000256" key="7">
    <source>
        <dbReference type="ARBA" id="ARBA00022927"/>
    </source>
</evidence>
<keyword evidence="10" id="KW-0732">Signal</keyword>
<comment type="caution">
    <text evidence="12">The sequence shown here is derived from an EMBL/GenBank/DDBJ whole genome shotgun (WGS) entry which is preliminary data.</text>
</comment>
<evidence type="ECO:0000256" key="1">
    <source>
        <dbReference type="ARBA" id="ARBA00004383"/>
    </source>
</evidence>
<evidence type="ECO:0000256" key="4">
    <source>
        <dbReference type="ARBA" id="ARBA00022475"/>
    </source>
</evidence>